<evidence type="ECO:0000313" key="3">
    <source>
        <dbReference type="EMBL" id="TDY71323.1"/>
    </source>
</evidence>
<feature type="transmembrane region" description="Helical" evidence="2">
    <location>
        <begin position="70"/>
        <end position="91"/>
    </location>
</feature>
<keyword evidence="2" id="KW-0812">Transmembrane</keyword>
<keyword evidence="2" id="KW-0472">Membrane</keyword>
<feature type="coiled-coil region" evidence="1">
    <location>
        <begin position="112"/>
        <end position="139"/>
    </location>
</feature>
<organism evidence="3 4">
    <name type="scientific">Leptospira meyeri</name>
    <dbReference type="NCBI Taxonomy" id="29508"/>
    <lineage>
        <taxon>Bacteria</taxon>
        <taxon>Pseudomonadati</taxon>
        <taxon>Spirochaetota</taxon>
        <taxon>Spirochaetia</taxon>
        <taxon>Leptospirales</taxon>
        <taxon>Leptospiraceae</taxon>
        <taxon>Leptospira</taxon>
    </lineage>
</organism>
<evidence type="ECO:0000256" key="1">
    <source>
        <dbReference type="SAM" id="Coils"/>
    </source>
</evidence>
<proteinExistence type="predicted"/>
<dbReference type="EMBL" id="SORO01000001">
    <property type="protein sequence ID" value="TDY71323.1"/>
    <property type="molecule type" value="Genomic_DNA"/>
</dbReference>
<dbReference type="Proteomes" id="UP000294684">
    <property type="component" value="Unassembled WGS sequence"/>
</dbReference>
<dbReference type="GeneID" id="79825642"/>
<evidence type="ECO:0000313" key="4">
    <source>
        <dbReference type="Proteomes" id="UP000294684"/>
    </source>
</evidence>
<gene>
    <name evidence="3" type="ORF">CLV96_0285</name>
</gene>
<keyword evidence="1" id="KW-0175">Coiled coil</keyword>
<keyword evidence="2" id="KW-1133">Transmembrane helix</keyword>
<protein>
    <submittedName>
        <fullName evidence="3">Uncharacterized protein</fullName>
    </submittedName>
</protein>
<name>A0A4R8MQ78_LEPME</name>
<reference evidence="3 4" key="1">
    <citation type="submission" date="2019-03" db="EMBL/GenBank/DDBJ databases">
        <title>Genomic Encyclopedia of Archaeal and Bacterial Type Strains, Phase II (KMG-II): from individual species to whole genera.</title>
        <authorList>
            <person name="Goeker M."/>
        </authorList>
    </citation>
    <scope>NUCLEOTIDE SEQUENCE [LARGE SCALE GENOMIC DNA]</scope>
    <source>
        <strain evidence="3 4">DSM 21537</strain>
    </source>
</reference>
<dbReference type="OrthoDB" id="9930266at2"/>
<accession>A0A4R8MQ78</accession>
<keyword evidence="4" id="KW-1185">Reference proteome</keyword>
<sequence length="336" mass="40066">MPEDSEKKSNLIEDVIKSRLSHPFIGTFIASFTFKNFDILLILFTKLNKNDIYYGLECFKSSLWNDEWRVSLPILVTIFVPFVIEPLINLFHQKTLAVVRRWTKNWIEREEIKVITDDHRRLIQLVENKENEINRIKDTFAKRWEQMLKYTFETHSAGNVNHSENFCYIFKSNINLKKGDLVGYSKNDHKIYIFTKDNVYAGKVLSRLDEGYYLVFYDKTFTNEFKEIIASSQKYSVSFYSYKYKRFVSSLEGEDIPNISVIQANRAGNGYKVDQVEYLDADFRNQYLKELPEYFEDSKVKKEISRNWLIVDFWIYLKYHISKLKNAIRNKLKIPV</sequence>
<dbReference type="RefSeq" id="WP_004788546.1">
    <property type="nucleotide sequence ID" value="NZ_SORO01000001.1"/>
</dbReference>
<comment type="caution">
    <text evidence="3">The sequence shown here is derived from an EMBL/GenBank/DDBJ whole genome shotgun (WGS) entry which is preliminary data.</text>
</comment>
<dbReference type="AlphaFoldDB" id="A0A4R8MQ78"/>
<evidence type="ECO:0000256" key="2">
    <source>
        <dbReference type="SAM" id="Phobius"/>
    </source>
</evidence>
<feature type="transmembrane region" description="Helical" evidence="2">
    <location>
        <begin position="20"/>
        <end position="44"/>
    </location>
</feature>